<reference evidence="2 3" key="1">
    <citation type="submission" date="2023-03" db="EMBL/GenBank/DDBJ databases">
        <title>Genome insight into feeding habits of ladybird beetles.</title>
        <authorList>
            <person name="Li H.-S."/>
            <person name="Huang Y.-H."/>
            <person name="Pang H."/>
        </authorList>
    </citation>
    <scope>NUCLEOTIDE SEQUENCE [LARGE SCALE GENOMIC DNA]</scope>
    <source>
        <strain evidence="2">SYSU_2023b</strain>
        <tissue evidence="2">Whole body</tissue>
    </source>
</reference>
<proteinExistence type="predicted"/>
<feature type="region of interest" description="Disordered" evidence="1">
    <location>
        <begin position="1"/>
        <end position="27"/>
    </location>
</feature>
<name>A0AAW1VA10_9CUCU</name>
<sequence>MPSAPPRATEMKSNSNKEYVSKRNVSRSVIPGEKPKVTMVSSSEKDILQPAPEEDTGIGQFFPSGSQTSGNTRISIATVLHIIAIIFHHSLSTKLFISTN</sequence>
<dbReference type="EMBL" id="JARQZJ010000122">
    <property type="protein sequence ID" value="KAK9889143.1"/>
    <property type="molecule type" value="Genomic_DNA"/>
</dbReference>
<dbReference type="Proteomes" id="UP001431783">
    <property type="component" value="Unassembled WGS sequence"/>
</dbReference>
<evidence type="ECO:0000313" key="2">
    <source>
        <dbReference type="EMBL" id="KAK9889143.1"/>
    </source>
</evidence>
<evidence type="ECO:0000313" key="3">
    <source>
        <dbReference type="Proteomes" id="UP001431783"/>
    </source>
</evidence>
<gene>
    <name evidence="2" type="ORF">WA026_004413</name>
</gene>
<organism evidence="2 3">
    <name type="scientific">Henosepilachna vigintioctopunctata</name>
    <dbReference type="NCBI Taxonomy" id="420089"/>
    <lineage>
        <taxon>Eukaryota</taxon>
        <taxon>Metazoa</taxon>
        <taxon>Ecdysozoa</taxon>
        <taxon>Arthropoda</taxon>
        <taxon>Hexapoda</taxon>
        <taxon>Insecta</taxon>
        <taxon>Pterygota</taxon>
        <taxon>Neoptera</taxon>
        <taxon>Endopterygota</taxon>
        <taxon>Coleoptera</taxon>
        <taxon>Polyphaga</taxon>
        <taxon>Cucujiformia</taxon>
        <taxon>Coccinelloidea</taxon>
        <taxon>Coccinellidae</taxon>
        <taxon>Epilachninae</taxon>
        <taxon>Epilachnini</taxon>
        <taxon>Henosepilachna</taxon>
    </lineage>
</organism>
<accession>A0AAW1VA10</accession>
<comment type="caution">
    <text evidence="2">The sequence shown here is derived from an EMBL/GenBank/DDBJ whole genome shotgun (WGS) entry which is preliminary data.</text>
</comment>
<dbReference type="AlphaFoldDB" id="A0AAW1VA10"/>
<evidence type="ECO:0000256" key="1">
    <source>
        <dbReference type="SAM" id="MobiDB-lite"/>
    </source>
</evidence>
<keyword evidence="3" id="KW-1185">Reference proteome</keyword>
<protein>
    <submittedName>
        <fullName evidence="2">Uncharacterized protein</fullName>
    </submittedName>
</protein>